<dbReference type="PROSITE" id="PS50137">
    <property type="entry name" value="DS_RBD"/>
    <property type="match status" value="1"/>
</dbReference>
<comment type="subunit">
    <text evidence="9">Homodimer.</text>
</comment>
<dbReference type="NCBIfam" id="TIGR02191">
    <property type="entry name" value="RNaseIII"/>
    <property type="match status" value="1"/>
</dbReference>
<dbReference type="EMBL" id="JABZXL010000005">
    <property type="protein sequence ID" value="MBF1658781.1"/>
    <property type="molecule type" value="Genomic_DNA"/>
</dbReference>
<keyword evidence="3 9" id="KW-0698">rRNA processing</keyword>
<feature type="binding site" evidence="9">
    <location>
        <position position="48"/>
    </location>
    <ligand>
        <name>Mg(2+)</name>
        <dbReference type="ChEBI" id="CHEBI:18420"/>
    </ligand>
</feature>
<feature type="binding site" evidence="9">
    <location>
        <position position="121"/>
    </location>
    <ligand>
        <name>Mg(2+)</name>
        <dbReference type="ChEBI" id="CHEBI:18420"/>
    </ligand>
</feature>
<dbReference type="InterPro" id="IPR014720">
    <property type="entry name" value="dsRBD_dom"/>
</dbReference>
<dbReference type="PANTHER" id="PTHR11207">
    <property type="entry name" value="RIBONUCLEASE III"/>
    <property type="match status" value="1"/>
</dbReference>
<accession>A0A291DHF5</accession>
<evidence type="ECO:0000256" key="6">
    <source>
        <dbReference type="ARBA" id="ARBA00022759"/>
    </source>
</evidence>
<evidence type="ECO:0000259" key="11">
    <source>
        <dbReference type="PROSITE" id="PS50142"/>
    </source>
</evidence>
<comment type="cofactor">
    <cofactor evidence="9">
        <name>Mg(2+)</name>
        <dbReference type="ChEBI" id="CHEBI:18420"/>
    </cofactor>
</comment>
<keyword evidence="9" id="KW-0699">rRNA-binding</keyword>
<dbReference type="GO" id="GO:0019843">
    <property type="term" value="F:rRNA binding"/>
    <property type="evidence" value="ECO:0007669"/>
    <property type="project" value="UniProtKB-KW"/>
</dbReference>
<dbReference type="Gene3D" id="1.10.1520.10">
    <property type="entry name" value="Ribonuclease III domain"/>
    <property type="match status" value="1"/>
</dbReference>
<dbReference type="PROSITE" id="PS50142">
    <property type="entry name" value="RNASE_3_2"/>
    <property type="match status" value="1"/>
</dbReference>
<evidence type="ECO:0000313" key="13">
    <source>
        <dbReference type="EMBL" id="MBF1657309.1"/>
    </source>
</evidence>
<dbReference type="PROSITE" id="PS00517">
    <property type="entry name" value="RNASE_3_1"/>
    <property type="match status" value="1"/>
</dbReference>
<proteinExistence type="inferred from homology"/>
<name>A0A291DHF5_9MICC</name>
<feature type="domain" description="DRBM" evidence="10">
    <location>
        <begin position="162"/>
        <end position="229"/>
    </location>
</feature>
<dbReference type="GO" id="GO:0010468">
    <property type="term" value="P:regulation of gene expression"/>
    <property type="evidence" value="ECO:0007669"/>
    <property type="project" value="TreeGrafter"/>
</dbReference>
<dbReference type="AlphaFoldDB" id="A0A291DHF5"/>
<evidence type="ECO:0000256" key="3">
    <source>
        <dbReference type="ARBA" id="ARBA00022552"/>
    </source>
</evidence>
<reference evidence="15" key="2">
    <citation type="submission" date="2017-09" db="EMBL/GenBank/DDBJ databases">
        <title>FDA dAtabase for Regulatory Grade micrObial Sequences (FDA-ARGOS): Supporting development and validation of Infectious Disease Dx tests.</title>
        <authorList>
            <person name="Minogue T."/>
            <person name="Wolcott M."/>
            <person name="Wasieloski L."/>
            <person name="Aguilar W."/>
            <person name="Moore D."/>
            <person name="Tallon L."/>
            <person name="Sadzewicz L."/>
            <person name="Ott S."/>
            <person name="Zhao X."/>
            <person name="Nagaraj S."/>
            <person name="Vavikolanu K."/>
            <person name="Aluvathingal J."/>
            <person name="Nadendla S."/>
            <person name="Sichtig H."/>
        </authorList>
    </citation>
    <scope>NUCLEOTIDE SEQUENCE [LARGE SCALE GENOMIC DNA]</scope>
    <source>
        <strain evidence="15">FDAARGOS_369</strain>
    </source>
</reference>
<keyword evidence="4 9" id="KW-0507">mRNA processing</keyword>
<dbReference type="SUPFAM" id="SSF54768">
    <property type="entry name" value="dsRNA-binding domain-like"/>
    <property type="match status" value="1"/>
</dbReference>
<comment type="similarity">
    <text evidence="2">Belongs to the ribonuclease III family.</text>
</comment>
<keyword evidence="9" id="KW-0819">tRNA processing</keyword>
<evidence type="ECO:0000313" key="15">
    <source>
        <dbReference type="Proteomes" id="UP000218628"/>
    </source>
</evidence>
<sequence>MTEFPSVDTRELRKRLGVDIDAETFLLSLTHRSYAFENPGVEHNERLEFLGDSVLSLAIAEEVYRRYPDLPEGELVKLHHVVVSTVALAKVARDLDLGRYILLGKGEIHTGGADKDSILADTMEAIFGLTYLECGREAARDLVLRLIAPLLDDEKVLNSGRDWKTELLNLATARGWGDVRYEVTGEGPDHARVYTAVAIVANQQAGTGVGPSKKEAERLAAEQAYRVLV</sequence>
<dbReference type="GO" id="GO:0046872">
    <property type="term" value="F:metal ion binding"/>
    <property type="evidence" value="ECO:0007669"/>
    <property type="project" value="UniProtKB-KW"/>
</dbReference>
<dbReference type="SUPFAM" id="SSF69065">
    <property type="entry name" value="RNase III domain-like"/>
    <property type="match status" value="1"/>
</dbReference>
<dbReference type="InterPro" id="IPR000999">
    <property type="entry name" value="RNase_III_dom"/>
</dbReference>
<keyword evidence="9" id="KW-0479">Metal-binding</keyword>
<evidence type="ECO:0000256" key="2">
    <source>
        <dbReference type="ARBA" id="ARBA00010183"/>
    </source>
</evidence>
<dbReference type="FunFam" id="1.10.1520.10:FF:000001">
    <property type="entry name" value="Ribonuclease 3"/>
    <property type="match status" value="1"/>
</dbReference>
<dbReference type="GO" id="GO:0006397">
    <property type="term" value="P:mRNA processing"/>
    <property type="evidence" value="ECO:0007669"/>
    <property type="project" value="UniProtKB-UniRule"/>
</dbReference>
<dbReference type="RefSeq" id="WP_012903342.1">
    <property type="nucleotide sequence ID" value="NZ_CALGWP010000054.1"/>
</dbReference>
<dbReference type="GO" id="GO:0006364">
    <property type="term" value="P:rRNA processing"/>
    <property type="evidence" value="ECO:0007669"/>
    <property type="project" value="UniProtKB-UniRule"/>
</dbReference>
<evidence type="ECO:0000256" key="4">
    <source>
        <dbReference type="ARBA" id="ARBA00022664"/>
    </source>
</evidence>
<dbReference type="CDD" id="cd10845">
    <property type="entry name" value="DSRM_RNAse_III_family"/>
    <property type="match status" value="1"/>
</dbReference>
<feature type="active site" evidence="9">
    <location>
        <position position="52"/>
    </location>
</feature>
<evidence type="ECO:0000313" key="14">
    <source>
        <dbReference type="EMBL" id="MBF1658781.1"/>
    </source>
</evidence>
<keyword evidence="5 9" id="KW-0540">Nuclease</keyword>
<reference evidence="12" key="1">
    <citation type="submission" date="2017-09" db="EMBL/GenBank/DDBJ databases">
        <title>FDA dAtabase for Regulatory Grade micrObial Sequences (FDA-ARGOS): Supporting development and validation of Infectious Disease Dx tests.</title>
        <authorList>
            <person name="Campos J."/>
            <person name="Goldberg B."/>
            <person name="Tallon L."/>
            <person name="Sadzewicz L."/>
            <person name="Ott S."/>
            <person name="Zhao X."/>
            <person name="Nagaraj S."/>
            <person name="Vavikolanu K."/>
            <person name="Aluvathingal J."/>
            <person name="Nadendla S."/>
            <person name="Geyer C."/>
            <person name="Nandy P."/>
            <person name="Hobson J."/>
            <person name="Sichtig H."/>
        </authorList>
    </citation>
    <scope>NUCLEOTIDE SEQUENCE</scope>
    <source>
        <strain evidence="12">FDAARGOS_369</strain>
    </source>
</reference>
<keyword evidence="9" id="KW-0460">Magnesium</keyword>
<dbReference type="CDD" id="cd00593">
    <property type="entry name" value="RIBOc"/>
    <property type="match status" value="1"/>
</dbReference>
<protein>
    <recommendedName>
        <fullName evidence="9">Ribonuclease 3</fullName>
        <ecNumber evidence="9">3.1.26.3</ecNumber>
    </recommendedName>
    <alternativeName>
        <fullName evidence="9">Ribonuclease III</fullName>
        <shortName evidence="9">RNase III</shortName>
    </alternativeName>
</protein>
<dbReference type="Proteomes" id="UP000218628">
    <property type="component" value="Chromosome"/>
</dbReference>
<evidence type="ECO:0000256" key="8">
    <source>
        <dbReference type="ARBA" id="ARBA00022884"/>
    </source>
</evidence>
<comment type="function">
    <text evidence="9">Digests double-stranded RNA. Involved in the processing of primary rRNA transcript to yield the immediate precursors to the large and small rRNAs (23S and 16S). Processes some mRNAs, and tRNAs when they are encoded in the rRNA operon. Processes pre-crRNA and tracrRNA of type II CRISPR loci if present in the organism.</text>
</comment>
<organism evidence="12 15">
    <name type="scientific">Rothia mucilaginosa</name>
    <dbReference type="NCBI Taxonomy" id="43675"/>
    <lineage>
        <taxon>Bacteria</taxon>
        <taxon>Bacillati</taxon>
        <taxon>Actinomycetota</taxon>
        <taxon>Actinomycetes</taxon>
        <taxon>Micrococcales</taxon>
        <taxon>Micrococcaceae</taxon>
        <taxon>Rothia</taxon>
    </lineage>
</organism>
<dbReference type="GO" id="GO:0004525">
    <property type="term" value="F:ribonuclease III activity"/>
    <property type="evidence" value="ECO:0007669"/>
    <property type="project" value="UniProtKB-UniRule"/>
</dbReference>
<dbReference type="GO" id="GO:0003725">
    <property type="term" value="F:double-stranded RNA binding"/>
    <property type="evidence" value="ECO:0007669"/>
    <property type="project" value="TreeGrafter"/>
</dbReference>
<keyword evidence="7 9" id="KW-0378">Hydrolase</keyword>
<gene>
    <name evidence="9" type="primary">rnc</name>
    <name evidence="12" type="ORF">CO690_09190</name>
    <name evidence="14" type="ORF">HXO58_02960</name>
    <name evidence="13" type="ORF">HXO61_05200</name>
</gene>
<evidence type="ECO:0000256" key="9">
    <source>
        <dbReference type="HAMAP-Rule" id="MF_00104"/>
    </source>
</evidence>
<dbReference type="Proteomes" id="UP000713964">
    <property type="component" value="Unassembled WGS sequence"/>
</dbReference>
<keyword evidence="6 9" id="KW-0255">Endonuclease</keyword>
<dbReference type="InterPro" id="IPR036389">
    <property type="entry name" value="RNase_III_sf"/>
</dbReference>
<dbReference type="GO" id="GO:0008033">
    <property type="term" value="P:tRNA processing"/>
    <property type="evidence" value="ECO:0007669"/>
    <property type="project" value="UniProtKB-KW"/>
</dbReference>
<evidence type="ECO:0000313" key="12">
    <source>
        <dbReference type="EMBL" id="ATF63837.1"/>
    </source>
</evidence>
<dbReference type="OMA" id="LTHKSCK"/>
<dbReference type="Proteomes" id="UP000770330">
    <property type="component" value="Unassembled WGS sequence"/>
</dbReference>
<dbReference type="Pfam" id="PF00035">
    <property type="entry name" value="dsrm"/>
    <property type="match status" value="1"/>
</dbReference>
<keyword evidence="8 9" id="KW-0694">RNA-binding</keyword>
<feature type="active site" evidence="9">
    <location>
        <position position="124"/>
    </location>
</feature>
<evidence type="ECO:0000256" key="5">
    <source>
        <dbReference type="ARBA" id="ARBA00022722"/>
    </source>
</evidence>
<dbReference type="HAMAP" id="MF_00104">
    <property type="entry name" value="RNase_III"/>
    <property type="match status" value="1"/>
</dbReference>
<comment type="catalytic activity">
    <reaction evidence="1 9">
        <text>Endonucleolytic cleavage to 5'-phosphomonoester.</text>
        <dbReference type="EC" id="3.1.26.3"/>
    </reaction>
</comment>
<dbReference type="EMBL" id="JABZXO010000010">
    <property type="protein sequence ID" value="MBF1657309.1"/>
    <property type="molecule type" value="Genomic_DNA"/>
</dbReference>
<dbReference type="SMART" id="SM00535">
    <property type="entry name" value="RIBOc"/>
    <property type="match status" value="1"/>
</dbReference>
<dbReference type="SMART" id="SM00358">
    <property type="entry name" value="DSRM"/>
    <property type="match status" value="1"/>
</dbReference>
<reference evidence="13" key="3">
    <citation type="submission" date="2020-04" db="EMBL/GenBank/DDBJ databases">
        <title>Deep metagenomics examines the oral microbiome during advanced dental caries in children, revealing novel taxa and co-occurrences with host molecules.</title>
        <authorList>
            <person name="Baker J.L."/>
            <person name="Morton J.T."/>
            <person name="Dinis M."/>
            <person name="Alvarez R."/>
            <person name="Tran N.C."/>
            <person name="Knight R."/>
            <person name="Edlund A."/>
        </authorList>
    </citation>
    <scope>NUCLEOTIDE SEQUENCE</scope>
    <source>
        <strain evidence="14">JCVI_29_bin.11</strain>
        <strain evidence="13">JCVI_39_bin.18</strain>
    </source>
</reference>
<feature type="binding site" evidence="9">
    <location>
        <position position="124"/>
    </location>
    <ligand>
        <name>Mg(2+)</name>
        <dbReference type="ChEBI" id="CHEBI:18420"/>
    </ligand>
</feature>
<dbReference type="GO" id="GO:0005737">
    <property type="term" value="C:cytoplasm"/>
    <property type="evidence" value="ECO:0007669"/>
    <property type="project" value="UniProtKB-SubCell"/>
</dbReference>
<evidence type="ECO:0000256" key="1">
    <source>
        <dbReference type="ARBA" id="ARBA00000109"/>
    </source>
</evidence>
<comment type="subcellular location">
    <subcellularLocation>
        <location evidence="9">Cytoplasm</location>
    </subcellularLocation>
</comment>
<dbReference type="EMBL" id="CP023510">
    <property type="protein sequence ID" value="ATF63837.1"/>
    <property type="molecule type" value="Genomic_DNA"/>
</dbReference>
<dbReference type="PANTHER" id="PTHR11207:SF0">
    <property type="entry name" value="RIBONUCLEASE 3"/>
    <property type="match status" value="1"/>
</dbReference>
<feature type="domain" description="RNase III" evidence="11">
    <location>
        <begin position="9"/>
        <end position="135"/>
    </location>
</feature>
<dbReference type="Pfam" id="PF14622">
    <property type="entry name" value="Ribonucleas_3_3"/>
    <property type="match status" value="1"/>
</dbReference>
<dbReference type="Gene3D" id="3.30.160.20">
    <property type="match status" value="1"/>
</dbReference>
<evidence type="ECO:0000256" key="7">
    <source>
        <dbReference type="ARBA" id="ARBA00022801"/>
    </source>
</evidence>
<dbReference type="InterPro" id="IPR011907">
    <property type="entry name" value="RNase_III"/>
</dbReference>
<evidence type="ECO:0000259" key="10">
    <source>
        <dbReference type="PROSITE" id="PS50137"/>
    </source>
</evidence>
<keyword evidence="9" id="KW-0963">Cytoplasm</keyword>
<dbReference type="EC" id="3.1.26.3" evidence="9"/>